<keyword evidence="2" id="KW-1185">Reference proteome</keyword>
<dbReference type="Proteomes" id="UP001320420">
    <property type="component" value="Unassembled WGS sequence"/>
</dbReference>
<gene>
    <name evidence="1" type="ORF">SLS62_006233</name>
</gene>
<name>A0AAN9V1C7_9PEZI</name>
<reference evidence="1 2" key="1">
    <citation type="submission" date="2024-02" db="EMBL/GenBank/DDBJ databases">
        <title>De novo assembly and annotation of 12 fungi associated with fruit tree decline syndrome in Ontario, Canada.</title>
        <authorList>
            <person name="Sulman M."/>
            <person name="Ellouze W."/>
            <person name="Ilyukhin E."/>
        </authorList>
    </citation>
    <scope>NUCLEOTIDE SEQUENCE [LARGE SCALE GENOMIC DNA]</scope>
    <source>
        <strain evidence="1 2">M11/M66-122</strain>
    </source>
</reference>
<evidence type="ECO:0000313" key="1">
    <source>
        <dbReference type="EMBL" id="KAK7751748.1"/>
    </source>
</evidence>
<sequence>MIFPDEPEGCLRCDTSVLGHGVHDQCDYEFRAHFRFPNGGIADVTTTLHGPLWWKPSRARVTHKEIVIPDKTLPEAQEKVQMRLVVLHGLMHSVVWHRIDVKDSHVIRYTTDRQPIRNWAESSSHKAYTHKDAGGEFSDFAGEEYWMSYHYQLEEFINRSRVVRRNIEYMERTRSTR</sequence>
<proteinExistence type="predicted"/>
<protein>
    <submittedName>
        <fullName evidence="1">Uncharacterized protein</fullName>
    </submittedName>
</protein>
<dbReference type="AlphaFoldDB" id="A0AAN9V1C7"/>
<organism evidence="1 2">
    <name type="scientific">Diatrype stigma</name>
    <dbReference type="NCBI Taxonomy" id="117547"/>
    <lineage>
        <taxon>Eukaryota</taxon>
        <taxon>Fungi</taxon>
        <taxon>Dikarya</taxon>
        <taxon>Ascomycota</taxon>
        <taxon>Pezizomycotina</taxon>
        <taxon>Sordariomycetes</taxon>
        <taxon>Xylariomycetidae</taxon>
        <taxon>Xylariales</taxon>
        <taxon>Diatrypaceae</taxon>
        <taxon>Diatrype</taxon>
    </lineage>
</organism>
<accession>A0AAN9V1C7</accession>
<comment type="caution">
    <text evidence="1">The sequence shown here is derived from an EMBL/GenBank/DDBJ whole genome shotgun (WGS) entry which is preliminary data.</text>
</comment>
<evidence type="ECO:0000313" key="2">
    <source>
        <dbReference type="Proteomes" id="UP001320420"/>
    </source>
</evidence>
<dbReference type="EMBL" id="JAKJXP020000045">
    <property type="protein sequence ID" value="KAK7751748.1"/>
    <property type="molecule type" value="Genomic_DNA"/>
</dbReference>